<feature type="region of interest" description="Disordered" evidence="1">
    <location>
        <begin position="1"/>
        <end position="22"/>
    </location>
</feature>
<gene>
    <name evidence="2" type="ORF">METZ01_LOCUS510420</name>
</gene>
<proteinExistence type="predicted"/>
<dbReference type="EMBL" id="UINC01226888">
    <property type="protein sequence ID" value="SVE57566.1"/>
    <property type="molecule type" value="Genomic_DNA"/>
</dbReference>
<organism evidence="2">
    <name type="scientific">marine metagenome</name>
    <dbReference type="NCBI Taxonomy" id="408172"/>
    <lineage>
        <taxon>unclassified sequences</taxon>
        <taxon>metagenomes</taxon>
        <taxon>ecological metagenomes</taxon>
    </lineage>
</organism>
<name>A0A383EL31_9ZZZZ</name>
<protein>
    <submittedName>
        <fullName evidence="2">Uncharacterized protein</fullName>
    </submittedName>
</protein>
<reference evidence="2" key="1">
    <citation type="submission" date="2018-05" db="EMBL/GenBank/DDBJ databases">
        <authorList>
            <person name="Lanie J.A."/>
            <person name="Ng W.-L."/>
            <person name="Kazmierczak K.M."/>
            <person name="Andrzejewski T.M."/>
            <person name="Davidsen T.M."/>
            <person name="Wayne K.J."/>
            <person name="Tettelin H."/>
            <person name="Glass J.I."/>
            <person name="Rusch D."/>
            <person name="Podicherti R."/>
            <person name="Tsui H.-C.T."/>
            <person name="Winkler M.E."/>
        </authorList>
    </citation>
    <scope>NUCLEOTIDE SEQUENCE</scope>
</reference>
<feature type="non-terminal residue" evidence="2">
    <location>
        <position position="1"/>
    </location>
</feature>
<accession>A0A383EL31</accession>
<evidence type="ECO:0000313" key="2">
    <source>
        <dbReference type="EMBL" id="SVE57566.1"/>
    </source>
</evidence>
<feature type="non-terminal residue" evidence="2">
    <location>
        <position position="22"/>
    </location>
</feature>
<dbReference type="AlphaFoldDB" id="A0A383EL31"/>
<evidence type="ECO:0000256" key="1">
    <source>
        <dbReference type="SAM" id="MobiDB-lite"/>
    </source>
</evidence>
<sequence>VFLSGVGPRHPETNKIPEGIEA</sequence>